<proteinExistence type="predicted"/>
<dbReference type="InterPro" id="IPR050312">
    <property type="entry name" value="IolE/XylAMocC-like"/>
</dbReference>
<accession>A0A8J3WJG9</accession>
<evidence type="ECO:0000313" key="2">
    <source>
        <dbReference type="EMBL" id="GIH91505.1"/>
    </source>
</evidence>
<dbReference type="RefSeq" id="WP_239127448.1">
    <property type="nucleotide sequence ID" value="NZ_BOOJ01000021.1"/>
</dbReference>
<name>A0A8J3WJG9_9ACTN</name>
<dbReference type="EMBL" id="BOOJ01000021">
    <property type="protein sequence ID" value="GIH91505.1"/>
    <property type="molecule type" value="Genomic_DNA"/>
</dbReference>
<dbReference type="Gene3D" id="3.20.20.150">
    <property type="entry name" value="Divalent-metal-dependent TIM barrel enzymes"/>
    <property type="match status" value="1"/>
</dbReference>
<dbReference type="Proteomes" id="UP000619788">
    <property type="component" value="Unassembled WGS sequence"/>
</dbReference>
<sequence length="298" mass="31452">MSGPERQAGGGAIRTAGAPISWGVCEVPGWGRQLDRSRVLAEMRDLGLTATELGPPGFLPPSPSRCRALLGEYGLRAVGGFVPVVLHDPRHDPLPEVRATMRAFRDGDVDVVVLAAATGGEGYDAKPVLDADGWKTLLANLALIMRNAREFGRTVTLHPHVGTMVETGPEVQRVLDGSAVPLCLDTGHLLIGGTDPADLAHRAAGRIAHVHLKDVDAGTADRVRAGELTYTRAVREGLYRPLGRGDVDVAGIVARLTAAGYGGWYVLEQDVVLGPGAAADDDPAWNVRESLAYLEGLS</sequence>
<dbReference type="PANTHER" id="PTHR12110:SF41">
    <property type="entry name" value="INOSOSE DEHYDRATASE"/>
    <property type="match status" value="1"/>
</dbReference>
<dbReference type="InterPro" id="IPR036237">
    <property type="entry name" value="Xyl_isomerase-like_sf"/>
</dbReference>
<gene>
    <name evidence="2" type="ORF">Psi01_21350</name>
</gene>
<evidence type="ECO:0000313" key="3">
    <source>
        <dbReference type="Proteomes" id="UP000619788"/>
    </source>
</evidence>
<protein>
    <submittedName>
        <fullName evidence="2">Inosose dehydratase</fullName>
    </submittedName>
</protein>
<dbReference type="Pfam" id="PF01261">
    <property type="entry name" value="AP_endonuc_2"/>
    <property type="match status" value="1"/>
</dbReference>
<keyword evidence="3" id="KW-1185">Reference proteome</keyword>
<organism evidence="2 3">
    <name type="scientific">Planobispora siamensis</name>
    <dbReference type="NCBI Taxonomy" id="936338"/>
    <lineage>
        <taxon>Bacteria</taxon>
        <taxon>Bacillati</taxon>
        <taxon>Actinomycetota</taxon>
        <taxon>Actinomycetes</taxon>
        <taxon>Streptosporangiales</taxon>
        <taxon>Streptosporangiaceae</taxon>
        <taxon>Planobispora</taxon>
    </lineage>
</organism>
<reference evidence="2 3" key="1">
    <citation type="submission" date="2021-01" db="EMBL/GenBank/DDBJ databases">
        <title>Whole genome shotgun sequence of Planobispora siamensis NBRC 107568.</title>
        <authorList>
            <person name="Komaki H."/>
            <person name="Tamura T."/>
        </authorList>
    </citation>
    <scope>NUCLEOTIDE SEQUENCE [LARGE SCALE GENOMIC DNA]</scope>
    <source>
        <strain evidence="2 3">NBRC 107568</strain>
    </source>
</reference>
<feature type="domain" description="Xylose isomerase-like TIM barrel" evidence="1">
    <location>
        <begin position="41"/>
        <end position="283"/>
    </location>
</feature>
<evidence type="ECO:0000259" key="1">
    <source>
        <dbReference type="Pfam" id="PF01261"/>
    </source>
</evidence>
<dbReference type="SUPFAM" id="SSF51658">
    <property type="entry name" value="Xylose isomerase-like"/>
    <property type="match status" value="1"/>
</dbReference>
<dbReference type="AlphaFoldDB" id="A0A8J3WJG9"/>
<dbReference type="PANTHER" id="PTHR12110">
    <property type="entry name" value="HYDROXYPYRUVATE ISOMERASE"/>
    <property type="match status" value="1"/>
</dbReference>
<dbReference type="InterPro" id="IPR013022">
    <property type="entry name" value="Xyl_isomerase-like_TIM-brl"/>
</dbReference>
<comment type="caution">
    <text evidence="2">The sequence shown here is derived from an EMBL/GenBank/DDBJ whole genome shotgun (WGS) entry which is preliminary data.</text>
</comment>